<protein>
    <recommendedName>
        <fullName evidence="11">Methionine--tRNA ligase, mitochondrial</fullName>
        <ecNumber evidence="4">6.1.1.1</ecNumber>
        <ecNumber evidence="3">6.1.1.10</ecNumber>
    </recommendedName>
    <alternativeName>
        <fullName evidence="12">Mitochondrial methionyl-tRNA synthetase</fullName>
    </alternativeName>
    <alternativeName>
        <fullName evidence="13">Tyrosyl-tRNA synthetase</fullName>
    </alternativeName>
</protein>
<evidence type="ECO:0000256" key="1">
    <source>
        <dbReference type="ARBA" id="ARBA00004496"/>
    </source>
</evidence>
<evidence type="ECO:0000256" key="2">
    <source>
        <dbReference type="ARBA" id="ARBA00005594"/>
    </source>
</evidence>
<dbReference type="EC" id="6.1.1.1" evidence="4"/>
<keyword evidence="14" id="KW-0175">Coiled coil</keyword>
<evidence type="ECO:0000256" key="14">
    <source>
        <dbReference type="SAM" id="Coils"/>
    </source>
</evidence>
<dbReference type="CDD" id="cd00814">
    <property type="entry name" value="MetRS_core"/>
    <property type="match status" value="1"/>
</dbReference>
<dbReference type="InterPro" id="IPR002305">
    <property type="entry name" value="aa-tRNA-synth_Ic"/>
</dbReference>
<dbReference type="FunFam" id="3.40.50.620:FF:000040">
    <property type="entry name" value="Tyrosine--tRNA ligase"/>
    <property type="match status" value="1"/>
</dbReference>
<proteinExistence type="inferred from homology"/>
<dbReference type="NCBIfam" id="NF006330">
    <property type="entry name" value="PRK08560.1"/>
    <property type="match status" value="1"/>
</dbReference>
<dbReference type="Gene3D" id="3.40.50.620">
    <property type="entry name" value="HUPs"/>
    <property type="match status" value="3"/>
</dbReference>
<dbReference type="InterPro" id="IPR002307">
    <property type="entry name" value="Tyr-tRNA-ligase"/>
</dbReference>
<sequence>MFQSRFFIRHSSTYVTSPIFYANAEPHIGHAYTAVLCDTAHRWNQLKNFKDKESKALFSIGTDEHGSKIFQASQLAGTTPKQFCDQVSSKFSTLFDTLNISHTNFIRTTDPKHAESVQHFWRVLQDRGHIYKSSYSGYYSISEECFIPENEVEENAENKMVLKTTGTAVEWIEEENYMFRLSEFREKVGEWIEKTDVVWPVKYKSLALDSLTLDGDLSISRARKRLSWGISVPDDPSQTIYVWLDALVNYLTVSGYPKDRLVWPPTCQVIGKDITKFHLYYWPAFLMAADLPLPQRVFVHGHWLVDNVKMSKSLGNVVNPKHAIDKFTSEGLRYFLLKQGNPSNDCSFSWNSCLETVNSDLVNNVGNLLNRSTVEKINKSGTYPRRVELEKKVKEDTEKLLEMLEESREKCEELYDDMYYYKGIEQLMLTMKEANRVFQLSQPWKETDSERLESLLFVTYETIRIVSILLQPITPKMANFCLDRLGVDQRNLESAKFGSYASGGKLGVDQGVFIGQLEIMATPTAEEITEETKQRRELILRNLQESLGVDKLTLQLGTPGKVPHVYWGTATTGKPHVGYLVPMRKIADFLQAGLKVTILFADLHAYLDNMKSTWDVLKSRVVYYQKVIIALLESLDVPIGQLHFKKGTEYQLERDYTDHVLQLTAQVSLRDALKAGAEVVKQVESPLLSGLLYPLLQALDEQYLKVDGQFGGVDQRKIFILAEEQLPKLKLGKRWHLMNPMVPGLTGTKMSSSEEDSKIDVLDESDRIRSKIMGAACSRDQPDNGVLAFYNYVLFPIVSPNAIEISNQQFFDFNALKQAYLDGKLDESALKTFLSDFLVNLLDKVRAKCDTDEVKEAKEKGYSKVVEAESTPIPEEPIPVLSAEQKAWKERIQNGGELFSEDELVRVLSSVSPSNPLHVMFVAHGKGKFHLGFVSPLLRIKALVDAGVPVKATILVSDLEAYLDNQKVSWGAIEARGIYYRETFLSLIKNLKLEDVVEVKVAAEHEKYFNKDYVLDFYKMASAVTRDETTICEGTALSGNLVPLIYSLNAHIYRPDLLIIGNDSTVFADLSSRLLKCFGYSAIAHLAIPTVPGCNGQKMSCSVPDFLLDPLDTPKQTKTKIARSFCEPQNLEGNVAMQLADQIVFPLLNGSSLSIPRSSDNGGDVAVSSYKELEHEFITGSNPEFPLHPGDLKNAVVGVINGLFDGVRADFSGKEREKLVKDAFTVSKGKKK</sequence>
<dbReference type="InterPro" id="IPR033911">
    <property type="entry name" value="MetRS_core"/>
</dbReference>
<dbReference type="InterPro" id="IPR014729">
    <property type="entry name" value="Rossmann-like_a/b/a_fold"/>
</dbReference>
<evidence type="ECO:0000256" key="4">
    <source>
        <dbReference type="ARBA" id="ARBA00013160"/>
    </source>
</evidence>
<feature type="domain" description="Methionyl/Leucyl tRNA synthetase" evidence="15">
    <location>
        <begin position="14"/>
        <end position="372"/>
    </location>
</feature>
<dbReference type="EMBL" id="CP090891">
    <property type="protein sequence ID" value="ULU14370.1"/>
    <property type="molecule type" value="Genomic_DNA"/>
</dbReference>
<evidence type="ECO:0000256" key="10">
    <source>
        <dbReference type="ARBA" id="ARBA00023146"/>
    </source>
</evidence>
<dbReference type="Pfam" id="PF00579">
    <property type="entry name" value="tRNA-synt_1b"/>
    <property type="match status" value="2"/>
</dbReference>
<comment type="similarity">
    <text evidence="2">Belongs to the class-I aminoacyl-tRNA synthetase family.</text>
</comment>
<dbReference type="PANTHER" id="PTHR43326">
    <property type="entry name" value="METHIONYL-TRNA SYNTHETASE"/>
    <property type="match status" value="1"/>
</dbReference>
<dbReference type="GO" id="GO:0005737">
    <property type="term" value="C:cytoplasm"/>
    <property type="evidence" value="ECO:0007669"/>
    <property type="project" value="UniProtKB-SubCell"/>
</dbReference>
<dbReference type="GO" id="GO:0006431">
    <property type="term" value="P:methionyl-tRNA aminoacylation"/>
    <property type="evidence" value="ECO:0007669"/>
    <property type="project" value="InterPro"/>
</dbReference>
<evidence type="ECO:0000256" key="13">
    <source>
        <dbReference type="ARBA" id="ARBA00033323"/>
    </source>
</evidence>
<dbReference type="Proteomes" id="UP000827892">
    <property type="component" value="Chromosome I"/>
</dbReference>
<keyword evidence="7" id="KW-0547">Nucleotide-binding</keyword>
<evidence type="ECO:0000313" key="17">
    <source>
        <dbReference type="Proteomes" id="UP000827892"/>
    </source>
</evidence>
<dbReference type="InterPro" id="IPR009080">
    <property type="entry name" value="tRNAsynth_Ia_anticodon-bd"/>
</dbReference>
<feature type="coiled-coil region" evidence="14">
    <location>
        <begin position="386"/>
        <end position="417"/>
    </location>
</feature>
<evidence type="ECO:0000256" key="9">
    <source>
        <dbReference type="ARBA" id="ARBA00022917"/>
    </source>
</evidence>
<comment type="subcellular location">
    <subcellularLocation>
        <location evidence="1">Cytoplasm</location>
    </subcellularLocation>
</comment>
<dbReference type="FunFam" id="1.10.730.10:FF:000107">
    <property type="entry name" value="Protein CBG19783"/>
    <property type="match status" value="1"/>
</dbReference>
<dbReference type="FunFam" id="3.40.50.620:FF:000482">
    <property type="entry name" value="Tyrosine--tRNA ligase"/>
    <property type="match status" value="1"/>
</dbReference>
<dbReference type="GO" id="GO:0006437">
    <property type="term" value="P:tyrosyl-tRNA aminoacylation"/>
    <property type="evidence" value="ECO:0007669"/>
    <property type="project" value="InterPro"/>
</dbReference>
<dbReference type="Pfam" id="PF09334">
    <property type="entry name" value="tRNA-synt_1g"/>
    <property type="match status" value="1"/>
</dbReference>
<dbReference type="NCBIfam" id="TIGR00398">
    <property type="entry name" value="metG"/>
    <property type="match status" value="1"/>
</dbReference>
<keyword evidence="5" id="KW-0963">Cytoplasm</keyword>
<dbReference type="SUPFAM" id="SSF52374">
    <property type="entry name" value="Nucleotidylyl transferase"/>
    <property type="match status" value="3"/>
</dbReference>
<dbReference type="Gene3D" id="2.170.220.10">
    <property type="match status" value="1"/>
</dbReference>
<dbReference type="EC" id="6.1.1.10" evidence="3"/>
<keyword evidence="6" id="KW-0436">Ligase</keyword>
<accession>A0AAE9E0T9</accession>
<evidence type="ECO:0000256" key="11">
    <source>
        <dbReference type="ARBA" id="ARBA00026124"/>
    </source>
</evidence>
<evidence type="ECO:0000259" key="15">
    <source>
        <dbReference type="Pfam" id="PF09334"/>
    </source>
</evidence>
<dbReference type="FunFam" id="1.10.240.10:FF:000011">
    <property type="entry name" value="Tyrosine--tRNA ligase"/>
    <property type="match status" value="2"/>
</dbReference>
<reference evidence="16 17" key="1">
    <citation type="submission" date="2022-05" db="EMBL/GenBank/DDBJ databases">
        <title>Chromosome-level reference genomes for two strains of Caenorhabditis briggsae: an improved platform for comparative genomics.</title>
        <authorList>
            <person name="Stevens L."/>
            <person name="Andersen E.C."/>
        </authorList>
    </citation>
    <scope>NUCLEOTIDE SEQUENCE [LARGE SCALE GENOMIC DNA]</scope>
    <source>
        <strain evidence="16">QX1410_ONT</strain>
        <tissue evidence="16">Whole-organism</tissue>
    </source>
</reference>
<dbReference type="InterPro" id="IPR023457">
    <property type="entry name" value="Met-tRNA_synth_2"/>
</dbReference>
<dbReference type="Gene3D" id="1.10.730.10">
    <property type="entry name" value="Isoleucyl-tRNA Synthetase, Domain 1"/>
    <property type="match status" value="1"/>
</dbReference>
<name>A0AAE9E0T9_CAEBR</name>
<dbReference type="GO" id="GO:0004831">
    <property type="term" value="F:tyrosine-tRNA ligase activity"/>
    <property type="evidence" value="ECO:0007669"/>
    <property type="project" value="UniProtKB-EC"/>
</dbReference>
<organism evidence="16 17">
    <name type="scientific">Caenorhabditis briggsae</name>
    <dbReference type="NCBI Taxonomy" id="6238"/>
    <lineage>
        <taxon>Eukaryota</taxon>
        <taxon>Metazoa</taxon>
        <taxon>Ecdysozoa</taxon>
        <taxon>Nematoda</taxon>
        <taxon>Chromadorea</taxon>
        <taxon>Rhabditida</taxon>
        <taxon>Rhabditina</taxon>
        <taxon>Rhabditomorpha</taxon>
        <taxon>Rhabditoidea</taxon>
        <taxon>Rhabditidae</taxon>
        <taxon>Peloderinae</taxon>
        <taxon>Caenorhabditis</taxon>
    </lineage>
</organism>
<dbReference type="GO" id="GO:0004825">
    <property type="term" value="F:methionine-tRNA ligase activity"/>
    <property type="evidence" value="ECO:0007669"/>
    <property type="project" value="UniProtKB-EC"/>
</dbReference>
<gene>
    <name evidence="16" type="ORF">L3Y34_016706</name>
</gene>
<keyword evidence="8" id="KW-0067">ATP-binding</keyword>
<dbReference type="PANTHER" id="PTHR43326:SF1">
    <property type="entry name" value="METHIONINE--TRNA LIGASE, MITOCHONDRIAL"/>
    <property type="match status" value="1"/>
</dbReference>
<dbReference type="Gene3D" id="1.10.240.10">
    <property type="entry name" value="Tyrosyl-Transfer RNA Synthetase"/>
    <property type="match status" value="2"/>
</dbReference>
<dbReference type="InterPro" id="IPR015413">
    <property type="entry name" value="Methionyl/Leucyl_tRNA_Synth"/>
</dbReference>
<evidence type="ECO:0000256" key="5">
    <source>
        <dbReference type="ARBA" id="ARBA00022490"/>
    </source>
</evidence>
<dbReference type="NCBIfam" id="TIGR00234">
    <property type="entry name" value="tyrS"/>
    <property type="match status" value="1"/>
</dbReference>
<dbReference type="GO" id="GO:0005524">
    <property type="term" value="F:ATP binding"/>
    <property type="evidence" value="ECO:0007669"/>
    <property type="project" value="UniProtKB-KW"/>
</dbReference>
<evidence type="ECO:0000256" key="6">
    <source>
        <dbReference type="ARBA" id="ARBA00022598"/>
    </source>
</evidence>
<evidence type="ECO:0000256" key="3">
    <source>
        <dbReference type="ARBA" id="ARBA00012838"/>
    </source>
</evidence>
<dbReference type="AlphaFoldDB" id="A0AAE9E0T9"/>
<evidence type="ECO:0000256" key="12">
    <source>
        <dbReference type="ARBA" id="ARBA00030331"/>
    </source>
</evidence>
<evidence type="ECO:0000313" key="16">
    <source>
        <dbReference type="EMBL" id="ULU14370.1"/>
    </source>
</evidence>
<keyword evidence="9" id="KW-0648">Protein biosynthesis</keyword>
<evidence type="ECO:0000256" key="7">
    <source>
        <dbReference type="ARBA" id="ARBA00022741"/>
    </source>
</evidence>
<dbReference type="PRINTS" id="PR01041">
    <property type="entry name" value="TRNASYNTHMET"/>
</dbReference>
<dbReference type="SUPFAM" id="SSF47323">
    <property type="entry name" value="Anticodon-binding domain of a subclass of class I aminoacyl-tRNA synthetases"/>
    <property type="match status" value="1"/>
</dbReference>
<dbReference type="InterPro" id="IPR014758">
    <property type="entry name" value="Met-tRNA_synth"/>
</dbReference>
<evidence type="ECO:0000256" key="8">
    <source>
        <dbReference type="ARBA" id="ARBA00022840"/>
    </source>
</evidence>
<keyword evidence="10" id="KW-0030">Aminoacyl-tRNA synthetase</keyword>